<evidence type="ECO:0000256" key="1">
    <source>
        <dbReference type="ARBA" id="ARBA00004606"/>
    </source>
</evidence>
<comment type="subcellular location">
    <subcellularLocation>
        <location evidence="1">Membrane</location>
        <topology evidence="1">Single-pass type II membrane protein</topology>
    </subcellularLocation>
</comment>
<dbReference type="HOGENOM" id="CLU_994846_0_0_1"/>
<evidence type="ECO:0000256" key="3">
    <source>
        <dbReference type="ARBA" id="ARBA00022679"/>
    </source>
</evidence>
<dbReference type="EMBL" id="GL737121">
    <property type="protein sequence ID" value="EFX60105.1"/>
    <property type="molecule type" value="Genomic_DNA"/>
</dbReference>
<dbReference type="InterPro" id="IPR003406">
    <property type="entry name" value="Glyco_trans_14"/>
</dbReference>
<keyword evidence="7" id="KW-1185">Reference proteome</keyword>
<dbReference type="InParanoid" id="E9I7C5"/>
<organism evidence="6 7">
    <name type="scientific">Daphnia pulex</name>
    <name type="common">Water flea</name>
    <dbReference type="NCBI Taxonomy" id="6669"/>
    <lineage>
        <taxon>Eukaryota</taxon>
        <taxon>Metazoa</taxon>
        <taxon>Ecdysozoa</taxon>
        <taxon>Arthropoda</taxon>
        <taxon>Crustacea</taxon>
        <taxon>Branchiopoda</taxon>
        <taxon>Diplostraca</taxon>
        <taxon>Cladocera</taxon>
        <taxon>Anomopoda</taxon>
        <taxon>Daphniidae</taxon>
        <taxon>Daphnia</taxon>
    </lineage>
</organism>
<gene>
    <name evidence="6" type="ORF">DAPPUDRAFT_345356</name>
</gene>
<reference evidence="6 7" key="1">
    <citation type="journal article" date="2011" name="Science">
        <title>The ecoresponsive genome of Daphnia pulex.</title>
        <authorList>
            <person name="Colbourne J.K."/>
            <person name="Pfrender M.E."/>
            <person name="Gilbert D."/>
            <person name="Thomas W.K."/>
            <person name="Tucker A."/>
            <person name="Oakley T.H."/>
            <person name="Tokishita S."/>
            <person name="Aerts A."/>
            <person name="Arnold G.J."/>
            <person name="Basu M.K."/>
            <person name="Bauer D.J."/>
            <person name="Caceres C.E."/>
            <person name="Carmel L."/>
            <person name="Casola C."/>
            <person name="Choi J.H."/>
            <person name="Detter J.C."/>
            <person name="Dong Q."/>
            <person name="Dusheyko S."/>
            <person name="Eads B.D."/>
            <person name="Frohlich T."/>
            <person name="Geiler-Samerotte K.A."/>
            <person name="Gerlach D."/>
            <person name="Hatcher P."/>
            <person name="Jogdeo S."/>
            <person name="Krijgsveld J."/>
            <person name="Kriventseva E.V."/>
            <person name="Kultz D."/>
            <person name="Laforsch C."/>
            <person name="Lindquist E."/>
            <person name="Lopez J."/>
            <person name="Manak J.R."/>
            <person name="Muller J."/>
            <person name="Pangilinan J."/>
            <person name="Patwardhan R.P."/>
            <person name="Pitluck S."/>
            <person name="Pritham E.J."/>
            <person name="Rechtsteiner A."/>
            <person name="Rho M."/>
            <person name="Rogozin I.B."/>
            <person name="Sakarya O."/>
            <person name="Salamov A."/>
            <person name="Schaack S."/>
            <person name="Shapiro H."/>
            <person name="Shiga Y."/>
            <person name="Skalitzky C."/>
            <person name="Smith Z."/>
            <person name="Souvorov A."/>
            <person name="Sung W."/>
            <person name="Tang Z."/>
            <person name="Tsuchiya D."/>
            <person name="Tu H."/>
            <person name="Vos H."/>
            <person name="Wang M."/>
            <person name="Wolf Y.I."/>
            <person name="Yamagata H."/>
            <person name="Yamada T."/>
            <person name="Ye Y."/>
            <person name="Shaw J.R."/>
            <person name="Andrews J."/>
            <person name="Crease T.J."/>
            <person name="Tang H."/>
            <person name="Lucas S.M."/>
            <person name="Robertson H.M."/>
            <person name="Bork P."/>
            <person name="Koonin E.V."/>
            <person name="Zdobnov E.M."/>
            <person name="Grigoriev I.V."/>
            <person name="Lynch M."/>
            <person name="Boore J.L."/>
        </authorList>
    </citation>
    <scope>NUCLEOTIDE SEQUENCE [LARGE SCALE GENOMIC DNA]</scope>
</reference>
<protein>
    <submittedName>
        <fullName evidence="6">Uncharacterized protein</fullName>
    </submittedName>
</protein>
<dbReference type="OrthoDB" id="627023at2759"/>
<evidence type="ECO:0000256" key="2">
    <source>
        <dbReference type="ARBA" id="ARBA00022676"/>
    </source>
</evidence>
<dbReference type="KEGG" id="dpx:DAPPUDRAFT_345356"/>
<dbReference type="GO" id="GO:0016020">
    <property type="term" value="C:membrane"/>
    <property type="evidence" value="ECO:0007669"/>
    <property type="project" value="UniProtKB-SubCell"/>
</dbReference>
<keyword evidence="3" id="KW-0808">Transferase</keyword>
<dbReference type="Pfam" id="PF02485">
    <property type="entry name" value="Branch"/>
    <property type="match status" value="1"/>
</dbReference>
<evidence type="ECO:0000313" key="6">
    <source>
        <dbReference type="EMBL" id="EFX60105.1"/>
    </source>
</evidence>
<evidence type="ECO:0000313" key="7">
    <source>
        <dbReference type="Proteomes" id="UP000000305"/>
    </source>
</evidence>
<proteinExistence type="predicted"/>
<dbReference type="GO" id="GO:0016757">
    <property type="term" value="F:glycosyltransferase activity"/>
    <property type="evidence" value="ECO:0007669"/>
    <property type="project" value="UniProtKB-KW"/>
</dbReference>
<name>E9I7C5_DAPPU</name>
<keyword evidence="2" id="KW-0328">Glycosyltransferase</keyword>
<sequence length="280" mass="31617">MDIWERWWAAGTKSHVAFVVHTSKQSPEDQEKMEGFLHRMGASAMQVPSRQTDWGSLNIVEAEMDMFGAAVDHYPSATHTVLVSEKTAPMISSKRFVETTLAGGLLYEKSAWKDFMESDGVDDEWYKKDFPDHQWVTEDFVKMFGCHDPSLVPSYSQQFIIVNRRHFQAIRARARVLIHKCRGGLEGMAPMVHGAPDEILLQSVIKSEFRDEIVDLVVGYYGAVSRGRAVVLDDAWVARNVSEICADNEEKLKIFGVRKFDPPSPLLVGLLESLGIIDKQ</sequence>
<accession>E9I7C5</accession>
<evidence type="ECO:0000256" key="4">
    <source>
        <dbReference type="ARBA" id="ARBA00023136"/>
    </source>
</evidence>
<keyword evidence="5" id="KW-0325">Glycoprotein</keyword>
<dbReference type="AlphaFoldDB" id="E9I7C5"/>
<keyword evidence="4" id="KW-0472">Membrane</keyword>
<dbReference type="Proteomes" id="UP000000305">
    <property type="component" value="Unassembled WGS sequence"/>
</dbReference>
<evidence type="ECO:0000256" key="5">
    <source>
        <dbReference type="ARBA" id="ARBA00023180"/>
    </source>
</evidence>